<evidence type="ECO:0000313" key="3">
    <source>
        <dbReference type="Proteomes" id="UP001159363"/>
    </source>
</evidence>
<comment type="caution">
    <text evidence="2">The sequence shown here is derived from an EMBL/GenBank/DDBJ whole genome shotgun (WGS) entry which is preliminary data.</text>
</comment>
<reference evidence="2 3" key="1">
    <citation type="submission" date="2023-02" db="EMBL/GenBank/DDBJ databases">
        <title>LHISI_Scaffold_Assembly.</title>
        <authorList>
            <person name="Stuart O.P."/>
            <person name="Cleave R."/>
            <person name="Magrath M.J.L."/>
            <person name="Mikheyev A.S."/>
        </authorList>
    </citation>
    <scope>NUCLEOTIDE SEQUENCE [LARGE SCALE GENOMIC DNA]</scope>
    <source>
        <strain evidence="2">Daus_M_001</strain>
        <tissue evidence="2">Leg muscle</tissue>
    </source>
</reference>
<dbReference type="EMBL" id="JARBHB010000002">
    <property type="protein sequence ID" value="KAJ8894443.1"/>
    <property type="molecule type" value="Genomic_DNA"/>
</dbReference>
<evidence type="ECO:0000313" key="2">
    <source>
        <dbReference type="EMBL" id="KAJ8894443.1"/>
    </source>
</evidence>
<protein>
    <recommendedName>
        <fullName evidence="1">PiggyBac transposable element-derived protein domain-containing protein</fullName>
    </recommendedName>
</protein>
<name>A0ABQ9IEV6_9NEOP</name>
<organism evidence="2 3">
    <name type="scientific">Dryococelus australis</name>
    <dbReference type="NCBI Taxonomy" id="614101"/>
    <lineage>
        <taxon>Eukaryota</taxon>
        <taxon>Metazoa</taxon>
        <taxon>Ecdysozoa</taxon>
        <taxon>Arthropoda</taxon>
        <taxon>Hexapoda</taxon>
        <taxon>Insecta</taxon>
        <taxon>Pterygota</taxon>
        <taxon>Neoptera</taxon>
        <taxon>Polyneoptera</taxon>
        <taxon>Phasmatodea</taxon>
        <taxon>Verophasmatodea</taxon>
        <taxon>Anareolatae</taxon>
        <taxon>Phasmatidae</taxon>
        <taxon>Eurycanthinae</taxon>
        <taxon>Dryococelus</taxon>
    </lineage>
</organism>
<dbReference type="InterPro" id="IPR029526">
    <property type="entry name" value="PGBD"/>
</dbReference>
<sequence>MSDAKRTEYKNTNLTEFKAFLGILIFITVFKSNDLEAMFATDGTGRDIFRCTMSLKREYVLLLGLRFDDASDRNKRKKDDATAPTSWVFHKFMENCKVDARTHNLLGAYKYAGKDNDGRTLNDYEKKLPIPTQAVLRLAEPIVGTNRNITTNSLFSSINLVKEVKERDLTNEKEMSCTDSQMTCRWSPVYQKKGKAVLLVSSMHHTQSTQKPKNPKSLLLITARKVDLLLWTSSAQSTQTGAQGDGH</sequence>
<gene>
    <name evidence="2" type="ORF">PR048_007097</name>
</gene>
<dbReference type="Pfam" id="PF13843">
    <property type="entry name" value="DDE_Tnp_1_7"/>
    <property type="match status" value="1"/>
</dbReference>
<dbReference type="Proteomes" id="UP001159363">
    <property type="component" value="Chromosome 2"/>
</dbReference>
<keyword evidence="3" id="KW-1185">Reference proteome</keyword>
<proteinExistence type="predicted"/>
<evidence type="ECO:0000259" key="1">
    <source>
        <dbReference type="Pfam" id="PF13843"/>
    </source>
</evidence>
<feature type="domain" description="PiggyBac transposable element-derived protein" evidence="1">
    <location>
        <begin position="8"/>
        <end position="97"/>
    </location>
</feature>
<accession>A0ABQ9IEV6</accession>